<evidence type="ECO:0000259" key="4">
    <source>
        <dbReference type="Pfam" id="PF00669"/>
    </source>
</evidence>
<keyword evidence="2 3" id="KW-0975">Bacterial flagellum</keyword>
<dbReference type="GO" id="GO:0005198">
    <property type="term" value="F:structural molecule activity"/>
    <property type="evidence" value="ECO:0007669"/>
    <property type="project" value="UniProtKB-UniRule"/>
</dbReference>
<dbReference type="InterPro" id="IPR001492">
    <property type="entry name" value="Flagellin"/>
</dbReference>
<evidence type="ECO:0000259" key="5">
    <source>
        <dbReference type="Pfam" id="PF00700"/>
    </source>
</evidence>
<evidence type="ECO:0000256" key="1">
    <source>
        <dbReference type="ARBA" id="ARBA00005709"/>
    </source>
</evidence>
<dbReference type="GO" id="GO:0009288">
    <property type="term" value="C:bacterial-type flagellum"/>
    <property type="evidence" value="ECO:0007669"/>
    <property type="project" value="UniProtKB-SubCell"/>
</dbReference>
<gene>
    <name evidence="6" type="ORF">E8M01_01435</name>
</gene>
<feature type="domain" description="Flagellin N-terminal" evidence="4">
    <location>
        <begin position="25"/>
        <end position="106"/>
    </location>
</feature>
<dbReference type="Gene3D" id="1.20.1330.10">
    <property type="entry name" value="f41 fragment of flagellin, N-terminal domain"/>
    <property type="match status" value="1"/>
</dbReference>
<dbReference type="InterPro" id="IPR001029">
    <property type="entry name" value="Flagellin_N"/>
</dbReference>
<evidence type="ECO:0000256" key="2">
    <source>
        <dbReference type="ARBA" id="ARBA00023143"/>
    </source>
</evidence>
<evidence type="ECO:0000313" key="6">
    <source>
        <dbReference type="EMBL" id="QCI63018.1"/>
    </source>
</evidence>
<sequence>MSDIVLSKGIRSNLLSLIDTAGLRDQTQNRLSTGKRVNTALDNPGNYFSASQLNGRAADITNLLDGIGNAVQTLQAADNGIRSIIKVVENAQAIARQAQGSASTQARLNGVTPKLAGVPTALTAQTSLSSYGFTVGDTITLSTGTTVNATTLTIAAGMTVGDLVNAINNNTSAAAATGAGVLIGTGTGADARASLTPDGRLLMEATGVQPLQITVTPSGTSTAPAVAAALAGIGFDATNSSQPAGKANQTRTDISVQFGELRRQIDQLAKDAGYNGVNLLNADTLQAMFNEKQSSSLTITGARISTDRDLAIKPASNNFQTDKDINDALADLTFAMNKLRAQSSAFGSNLALVQIRQKFTQEMANTLKTGADNLTLADMNEEGANMLALQTRQQLSTQALSLANQADQGVLRLFS</sequence>
<evidence type="ECO:0000256" key="3">
    <source>
        <dbReference type="RuleBase" id="RU362073"/>
    </source>
</evidence>
<dbReference type="KEGG" id="pstg:E8M01_01435"/>
<dbReference type="RefSeq" id="WP_136958481.1">
    <property type="nucleotide sequence ID" value="NZ_CP039690.1"/>
</dbReference>
<dbReference type="PANTHER" id="PTHR42792:SF2">
    <property type="entry name" value="FLAGELLIN"/>
    <property type="match status" value="1"/>
</dbReference>
<dbReference type="EMBL" id="CP039690">
    <property type="protein sequence ID" value="QCI63018.1"/>
    <property type="molecule type" value="Genomic_DNA"/>
</dbReference>
<name>A0A4D7AVM6_9HYPH</name>
<comment type="similarity">
    <text evidence="1 3">Belongs to the bacterial flagellin family.</text>
</comment>
<dbReference type="SUPFAM" id="SSF64518">
    <property type="entry name" value="Phase 1 flagellin"/>
    <property type="match status" value="1"/>
</dbReference>
<protein>
    <recommendedName>
        <fullName evidence="3">Flagellin</fullName>
    </recommendedName>
</protein>
<feature type="domain" description="Flagellin C-terminal" evidence="5">
    <location>
        <begin position="334"/>
        <end position="414"/>
    </location>
</feature>
<dbReference type="Pfam" id="PF00669">
    <property type="entry name" value="Flagellin_N"/>
    <property type="match status" value="1"/>
</dbReference>
<dbReference type="GO" id="GO:0005576">
    <property type="term" value="C:extracellular region"/>
    <property type="evidence" value="ECO:0007669"/>
    <property type="project" value="UniProtKB-SubCell"/>
</dbReference>
<reference evidence="6 7" key="1">
    <citation type="submission" date="2019-04" db="EMBL/GenBank/DDBJ databases">
        <title>Phreatobacter aquaticus sp. nov.</title>
        <authorList>
            <person name="Choi A."/>
        </authorList>
    </citation>
    <scope>NUCLEOTIDE SEQUENCE [LARGE SCALE GENOMIC DNA]</scope>
    <source>
        <strain evidence="6 7">KCTC 52518</strain>
    </source>
</reference>
<dbReference type="Pfam" id="PF00700">
    <property type="entry name" value="Flagellin_C"/>
    <property type="match status" value="1"/>
</dbReference>
<dbReference type="OrthoDB" id="9808068at2"/>
<accession>A0A4D7AVM6</accession>
<organism evidence="6 7">
    <name type="scientific">Phreatobacter stygius</name>
    <dbReference type="NCBI Taxonomy" id="1940610"/>
    <lineage>
        <taxon>Bacteria</taxon>
        <taxon>Pseudomonadati</taxon>
        <taxon>Pseudomonadota</taxon>
        <taxon>Alphaproteobacteria</taxon>
        <taxon>Hyphomicrobiales</taxon>
        <taxon>Phreatobacteraceae</taxon>
        <taxon>Phreatobacter</taxon>
    </lineage>
</organism>
<comment type="subcellular location">
    <subcellularLocation>
        <location evidence="3">Secreted</location>
    </subcellularLocation>
    <subcellularLocation>
        <location evidence="3">Bacterial flagellum</location>
    </subcellularLocation>
</comment>
<dbReference type="PANTHER" id="PTHR42792">
    <property type="entry name" value="FLAGELLIN"/>
    <property type="match status" value="1"/>
</dbReference>
<evidence type="ECO:0000313" key="7">
    <source>
        <dbReference type="Proteomes" id="UP000298781"/>
    </source>
</evidence>
<proteinExistence type="inferred from homology"/>
<dbReference type="InterPro" id="IPR046358">
    <property type="entry name" value="Flagellin_C"/>
</dbReference>
<dbReference type="AlphaFoldDB" id="A0A4D7AVM6"/>
<keyword evidence="3" id="KW-0964">Secreted</keyword>
<dbReference type="Proteomes" id="UP000298781">
    <property type="component" value="Chromosome"/>
</dbReference>
<comment type="function">
    <text evidence="3">Flagellin is the subunit protein which polymerizes to form the filaments of bacterial flagella.</text>
</comment>
<keyword evidence="7" id="KW-1185">Reference proteome</keyword>